<dbReference type="EMBL" id="LYVF01000137">
    <property type="protein sequence ID" value="OAT82270.1"/>
    <property type="molecule type" value="Genomic_DNA"/>
</dbReference>
<dbReference type="Proteomes" id="UP000078532">
    <property type="component" value="Unassembled WGS sequence"/>
</dbReference>
<dbReference type="AlphaFoldDB" id="A0A1B7LF52"/>
<sequence>MSDATKGNNDSAGAAIFHYPPGNNPNYPMQSPYPGYPGVVYKYHPTYEYVSIYALPEAVDLIAKSVGSEREDELFYDYLLSVAPPAQRDVISSIRDDERKHFRLFKELYWELTGRDIPPASEVTFKRPDSYCEGISRALFGELAAVERYRKILFGFEFIPYRNILTEIYTDELKHASKWNYLFSLNACHK</sequence>
<dbReference type="SUPFAM" id="SSF47240">
    <property type="entry name" value="Ferritin-like"/>
    <property type="match status" value="1"/>
</dbReference>
<dbReference type="CDD" id="cd00657">
    <property type="entry name" value="Ferritin_like"/>
    <property type="match status" value="1"/>
</dbReference>
<proteinExistence type="predicted"/>
<comment type="caution">
    <text evidence="1">The sequence shown here is derived from an EMBL/GenBank/DDBJ whole genome shotgun (WGS) entry which is preliminary data.</text>
</comment>
<organism evidence="1 2">
    <name type="scientific">Desulfotomaculum copahuensis</name>
    <dbReference type="NCBI Taxonomy" id="1838280"/>
    <lineage>
        <taxon>Bacteria</taxon>
        <taxon>Bacillati</taxon>
        <taxon>Bacillota</taxon>
        <taxon>Clostridia</taxon>
        <taxon>Eubacteriales</taxon>
        <taxon>Desulfotomaculaceae</taxon>
        <taxon>Desulfotomaculum</taxon>
    </lineage>
</organism>
<protein>
    <submittedName>
        <fullName evidence="1">Rubrerythrin</fullName>
    </submittedName>
</protein>
<accession>A0A1B7LF52</accession>
<name>A0A1B7LF52_9FIRM</name>
<evidence type="ECO:0000313" key="1">
    <source>
        <dbReference type="EMBL" id="OAT82270.1"/>
    </source>
</evidence>
<dbReference type="RefSeq" id="WP_066667744.1">
    <property type="nucleotide sequence ID" value="NZ_LYVF01000137.1"/>
</dbReference>
<evidence type="ECO:0000313" key="2">
    <source>
        <dbReference type="Proteomes" id="UP000078532"/>
    </source>
</evidence>
<dbReference type="InterPro" id="IPR009078">
    <property type="entry name" value="Ferritin-like_SF"/>
</dbReference>
<reference evidence="1 2" key="1">
    <citation type="submission" date="2016-04" db="EMBL/GenBank/DDBJ databases">
        <authorList>
            <person name="Evans L.H."/>
            <person name="Alamgir A."/>
            <person name="Owens N."/>
            <person name="Weber N.D."/>
            <person name="Virtaneva K."/>
            <person name="Barbian K."/>
            <person name="Babar A."/>
            <person name="Rosenke K."/>
        </authorList>
    </citation>
    <scope>NUCLEOTIDE SEQUENCE [LARGE SCALE GENOMIC DNA]</scope>
    <source>
        <strain evidence="1 2">LMa1</strain>
    </source>
</reference>
<keyword evidence="2" id="KW-1185">Reference proteome</keyword>
<dbReference type="STRING" id="1838280.A6M21_08915"/>
<gene>
    <name evidence="1" type="ORF">A6M21_08915</name>
</gene>